<feature type="domain" description="Response regulatory" evidence="8">
    <location>
        <begin position="2"/>
        <end position="116"/>
    </location>
</feature>
<dbReference type="GO" id="GO:0006355">
    <property type="term" value="P:regulation of DNA-templated transcription"/>
    <property type="evidence" value="ECO:0007669"/>
    <property type="project" value="InterPro"/>
</dbReference>
<dbReference type="SUPFAM" id="SSF52172">
    <property type="entry name" value="CheY-like"/>
    <property type="match status" value="1"/>
</dbReference>
<keyword evidence="4 7" id="KW-0238">DNA-binding</keyword>
<dbReference type="InterPro" id="IPR039420">
    <property type="entry name" value="WalR-like"/>
</dbReference>
<dbReference type="Pfam" id="PF00486">
    <property type="entry name" value="Trans_reg_C"/>
    <property type="match status" value="1"/>
</dbReference>
<evidence type="ECO:0000313" key="11">
    <source>
        <dbReference type="Proteomes" id="UP001232063"/>
    </source>
</evidence>
<evidence type="ECO:0000256" key="6">
    <source>
        <dbReference type="PROSITE-ProRule" id="PRU00169"/>
    </source>
</evidence>
<dbReference type="PANTHER" id="PTHR48111:SF22">
    <property type="entry name" value="REGULATOR OF RPOS"/>
    <property type="match status" value="1"/>
</dbReference>
<dbReference type="PROSITE" id="PS51755">
    <property type="entry name" value="OMPR_PHOB"/>
    <property type="match status" value="1"/>
</dbReference>
<reference evidence="10" key="1">
    <citation type="submission" date="2023-05" db="EMBL/GenBank/DDBJ databases">
        <authorList>
            <person name="Zhang X."/>
        </authorList>
    </citation>
    <scope>NUCLEOTIDE SEQUENCE</scope>
    <source>
        <strain evidence="10">BD1B2-1</strain>
    </source>
</reference>
<dbReference type="Proteomes" id="UP001232063">
    <property type="component" value="Unassembled WGS sequence"/>
</dbReference>
<keyword evidence="11" id="KW-1185">Reference proteome</keyword>
<dbReference type="GO" id="GO:0005829">
    <property type="term" value="C:cytosol"/>
    <property type="evidence" value="ECO:0007669"/>
    <property type="project" value="TreeGrafter"/>
</dbReference>
<dbReference type="EMBL" id="JASJOU010000003">
    <property type="protein sequence ID" value="MDJ1501565.1"/>
    <property type="molecule type" value="Genomic_DNA"/>
</dbReference>
<keyword evidence="2" id="KW-0902">Two-component regulatory system</keyword>
<evidence type="ECO:0000256" key="1">
    <source>
        <dbReference type="ARBA" id="ARBA00022553"/>
    </source>
</evidence>
<name>A0AAE3R567_9BACT</name>
<evidence type="ECO:0000259" key="9">
    <source>
        <dbReference type="PROSITE" id="PS51755"/>
    </source>
</evidence>
<dbReference type="SMART" id="SM00862">
    <property type="entry name" value="Trans_reg_C"/>
    <property type="match status" value="1"/>
</dbReference>
<evidence type="ECO:0000256" key="7">
    <source>
        <dbReference type="PROSITE-ProRule" id="PRU01091"/>
    </source>
</evidence>
<dbReference type="RefSeq" id="WP_314511055.1">
    <property type="nucleotide sequence ID" value="NZ_JASJOU010000003.1"/>
</dbReference>
<evidence type="ECO:0000256" key="3">
    <source>
        <dbReference type="ARBA" id="ARBA00023015"/>
    </source>
</evidence>
<dbReference type="GO" id="GO:0000156">
    <property type="term" value="F:phosphorelay response regulator activity"/>
    <property type="evidence" value="ECO:0007669"/>
    <property type="project" value="TreeGrafter"/>
</dbReference>
<evidence type="ECO:0000259" key="8">
    <source>
        <dbReference type="PROSITE" id="PS50110"/>
    </source>
</evidence>
<dbReference type="CDD" id="cd00383">
    <property type="entry name" value="trans_reg_C"/>
    <property type="match status" value="1"/>
</dbReference>
<evidence type="ECO:0000256" key="5">
    <source>
        <dbReference type="ARBA" id="ARBA00023163"/>
    </source>
</evidence>
<dbReference type="SMART" id="SM00448">
    <property type="entry name" value="REC"/>
    <property type="match status" value="1"/>
</dbReference>
<dbReference type="InterPro" id="IPR036388">
    <property type="entry name" value="WH-like_DNA-bd_sf"/>
</dbReference>
<organism evidence="10 11">
    <name type="scientific">Xanthocytophaga agilis</name>
    <dbReference type="NCBI Taxonomy" id="3048010"/>
    <lineage>
        <taxon>Bacteria</taxon>
        <taxon>Pseudomonadati</taxon>
        <taxon>Bacteroidota</taxon>
        <taxon>Cytophagia</taxon>
        <taxon>Cytophagales</taxon>
        <taxon>Rhodocytophagaceae</taxon>
        <taxon>Xanthocytophaga</taxon>
    </lineage>
</organism>
<proteinExistence type="predicted"/>
<dbReference type="Gene3D" id="1.10.10.10">
    <property type="entry name" value="Winged helix-like DNA-binding domain superfamily/Winged helix DNA-binding domain"/>
    <property type="match status" value="1"/>
</dbReference>
<dbReference type="PANTHER" id="PTHR48111">
    <property type="entry name" value="REGULATOR OF RPOS"/>
    <property type="match status" value="1"/>
</dbReference>
<evidence type="ECO:0000256" key="4">
    <source>
        <dbReference type="ARBA" id="ARBA00023125"/>
    </source>
</evidence>
<dbReference type="Gene3D" id="3.40.50.2300">
    <property type="match status" value="1"/>
</dbReference>
<protein>
    <submittedName>
        <fullName evidence="10">Response regulator transcription factor</fullName>
    </submittedName>
</protein>
<keyword evidence="1 6" id="KW-0597">Phosphoprotein</keyword>
<dbReference type="PROSITE" id="PS50110">
    <property type="entry name" value="RESPONSE_REGULATORY"/>
    <property type="match status" value="1"/>
</dbReference>
<dbReference type="AlphaFoldDB" id="A0AAE3R567"/>
<keyword evidence="3" id="KW-0805">Transcription regulation</keyword>
<dbReference type="FunFam" id="1.10.10.10:FF:000005">
    <property type="entry name" value="Two-component system response regulator"/>
    <property type="match status" value="1"/>
</dbReference>
<gene>
    <name evidence="10" type="ORF">QNI22_12940</name>
</gene>
<sequence>MKILIVEDEVRLATFIQKGLEENAHLVDIANDGEAGLQLAFGNEYDVIVADVNMPKLNGYAMTQALRNENQQTPILMLTAMGSLADKATGYAAGIDDFLVKPFQFEELLMRLTALHRRSSLNQIQSRKNLLKVADLEMDLTSRTVQRGGRYIALTAKEYMLLEYLMRNRNRIVSRIDIADRVWDANMDPASNTIDTYINFLRKKLDHGQQHKLIHTIIGMGYSIQE</sequence>
<feature type="domain" description="OmpR/PhoB-type" evidence="9">
    <location>
        <begin position="128"/>
        <end position="226"/>
    </location>
</feature>
<feature type="modified residue" description="4-aspartylphosphate" evidence="6">
    <location>
        <position position="51"/>
    </location>
</feature>
<dbReference type="Pfam" id="PF00072">
    <property type="entry name" value="Response_reg"/>
    <property type="match status" value="1"/>
</dbReference>
<comment type="caution">
    <text evidence="10">The sequence shown here is derived from an EMBL/GenBank/DDBJ whole genome shotgun (WGS) entry which is preliminary data.</text>
</comment>
<dbReference type="InterPro" id="IPR001789">
    <property type="entry name" value="Sig_transdc_resp-reg_receiver"/>
</dbReference>
<dbReference type="CDD" id="cd19935">
    <property type="entry name" value="REC_OmpR_CusR-like"/>
    <property type="match status" value="1"/>
</dbReference>
<evidence type="ECO:0000256" key="2">
    <source>
        <dbReference type="ARBA" id="ARBA00023012"/>
    </source>
</evidence>
<keyword evidence="5" id="KW-0804">Transcription</keyword>
<dbReference type="InterPro" id="IPR001867">
    <property type="entry name" value="OmpR/PhoB-type_DNA-bd"/>
</dbReference>
<accession>A0AAE3R567</accession>
<dbReference type="GO" id="GO:0000976">
    <property type="term" value="F:transcription cis-regulatory region binding"/>
    <property type="evidence" value="ECO:0007669"/>
    <property type="project" value="TreeGrafter"/>
</dbReference>
<evidence type="ECO:0000313" key="10">
    <source>
        <dbReference type="EMBL" id="MDJ1501565.1"/>
    </source>
</evidence>
<dbReference type="GO" id="GO:0032993">
    <property type="term" value="C:protein-DNA complex"/>
    <property type="evidence" value="ECO:0007669"/>
    <property type="project" value="TreeGrafter"/>
</dbReference>
<feature type="DNA-binding region" description="OmpR/PhoB-type" evidence="7">
    <location>
        <begin position="128"/>
        <end position="226"/>
    </location>
</feature>
<dbReference type="InterPro" id="IPR011006">
    <property type="entry name" value="CheY-like_superfamily"/>
</dbReference>